<feature type="domain" description="Hemerythrin-like" evidence="1">
    <location>
        <begin position="4"/>
        <end position="143"/>
    </location>
</feature>
<dbReference type="PANTHER" id="PTHR39966:SF1">
    <property type="entry name" value="HEMERYTHRIN-LIKE DOMAIN-CONTAINING PROTEIN"/>
    <property type="match status" value="1"/>
</dbReference>
<evidence type="ECO:0000313" key="2">
    <source>
        <dbReference type="EMBL" id="GGF65254.1"/>
    </source>
</evidence>
<protein>
    <submittedName>
        <fullName evidence="2">Cation-binding protein</fullName>
    </submittedName>
</protein>
<proteinExistence type="predicted"/>
<sequence>MTKAITIMKREHLSLNTVLHVLNQLVLDLESGRLRSDDVDYELIEKIMHYIEEFLDTMHHPKEDNYLFPALLKKTSEANDVILELQEQHEKGVEHRKRLEVHIQAMKDKHPGQTEKVIDALKDYLAAHRAHMKLEDTVVIPLAERVLTEEDWAPIDAAFNENKDPVFGDIPQNKFRKLLSDITFLAPSPIGLGGGRK</sequence>
<reference evidence="2" key="1">
    <citation type="journal article" date="2014" name="Int. J. Syst. Evol. Microbiol.">
        <title>Complete genome sequence of Corynebacterium casei LMG S-19264T (=DSM 44701T), isolated from a smear-ripened cheese.</title>
        <authorList>
            <consortium name="US DOE Joint Genome Institute (JGI-PGF)"/>
            <person name="Walter F."/>
            <person name="Albersmeier A."/>
            <person name="Kalinowski J."/>
            <person name="Ruckert C."/>
        </authorList>
    </citation>
    <scope>NUCLEOTIDE SEQUENCE</scope>
    <source>
        <strain evidence="2">CGMCC 1.15254</strain>
    </source>
</reference>
<dbReference type="Gene3D" id="1.20.120.520">
    <property type="entry name" value="nmb1532 protein domain like"/>
    <property type="match status" value="1"/>
</dbReference>
<organism evidence="2 3">
    <name type="scientific">Terasakiella brassicae</name>
    <dbReference type="NCBI Taxonomy" id="1634917"/>
    <lineage>
        <taxon>Bacteria</taxon>
        <taxon>Pseudomonadati</taxon>
        <taxon>Pseudomonadota</taxon>
        <taxon>Alphaproteobacteria</taxon>
        <taxon>Rhodospirillales</taxon>
        <taxon>Terasakiellaceae</taxon>
        <taxon>Terasakiella</taxon>
    </lineage>
</organism>
<dbReference type="Pfam" id="PF01814">
    <property type="entry name" value="Hemerythrin"/>
    <property type="match status" value="1"/>
</dbReference>
<accession>A0A917C1D9</accession>
<keyword evidence="3" id="KW-1185">Reference proteome</keyword>
<evidence type="ECO:0000313" key="3">
    <source>
        <dbReference type="Proteomes" id="UP000632498"/>
    </source>
</evidence>
<dbReference type="RefSeq" id="WP_188664264.1">
    <property type="nucleotide sequence ID" value="NZ_BMHV01000012.1"/>
</dbReference>
<reference evidence="2" key="2">
    <citation type="submission" date="2020-09" db="EMBL/GenBank/DDBJ databases">
        <authorList>
            <person name="Sun Q."/>
            <person name="Zhou Y."/>
        </authorList>
    </citation>
    <scope>NUCLEOTIDE SEQUENCE</scope>
    <source>
        <strain evidence="2">CGMCC 1.15254</strain>
    </source>
</reference>
<name>A0A917C1D9_9PROT</name>
<dbReference type="EMBL" id="BMHV01000012">
    <property type="protein sequence ID" value="GGF65254.1"/>
    <property type="molecule type" value="Genomic_DNA"/>
</dbReference>
<gene>
    <name evidence="2" type="ORF">GCM10011332_19180</name>
</gene>
<dbReference type="PANTHER" id="PTHR39966">
    <property type="entry name" value="BLL2471 PROTEIN-RELATED"/>
    <property type="match status" value="1"/>
</dbReference>
<dbReference type="GO" id="GO:0005886">
    <property type="term" value="C:plasma membrane"/>
    <property type="evidence" value="ECO:0007669"/>
    <property type="project" value="TreeGrafter"/>
</dbReference>
<dbReference type="InterPro" id="IPR012312">
    <property type="entry name" value="Hemerythrin-like"/>
</dbReference>
<dbReference type="CDD" id="cd12108">
    <property type="entry name" value="Hr-like"/>
    <property type="match status" value="1"/>
</dbReference>
<comment type="caution">
    <text evidence="2">The sequence shown here is derived from an EMBL/GenBank/DDBJ whole genome shotgun (WGS) entry which is preliminary data.</text>
</comment>
<evidence type="ECO:0000259" key="1">
    <source>
        <dbReference type="Pfam" id="PF01814"/>
    </source>
</evidence>
<dbReference type="Proteomes" id="UP000632498">
    <property type="component" value="Unassembled WGS sequence"/>
</dbReference>
<dbReference type="AlphaFoldDB" id="A0A917C1D9"/>